<evidence type="ECO:0000313" key="2">
    <source>
        <dbReference type="Proteomes" id="UP000565262"/>
    </source>
</evidence>
<comment type="caution">
    <text evidence="1">The sequence shown here is derived from an EMBL/GenBank/DDBJ whole genome shotgun (WGS) entry which is preliminary data.</text>
</comment>
<dbReference type="EMBL" id="JACJFM010000004">
    <property type="protein sequence ID" value="MBB1485802.1"/>
    <property type="molecule type" value="Genomic_DNA"/>
</dbReference>
<gene>
    <name evidence="1" type="ORF">H4O21_04145</name>
</gene>
<accession>A0A839IMR1</accession>
<name>A0A839IMR1_9GAMM</name>
<dbReference type="RefSeq" id="WP_182807592.1">
    <property type="nucleotide sequence ID" value="NZ_JACJFM010000004.1"/>
</dbReference>
<keyword evidence="2" id="KW-1185">Reference proteome</keyword>
<protein>
    <submittedName>
        <fullName evidence="1">Uncharacterized protein</fullName>
    </submittedName>
</protein>
<evidence type="ECO:0000313" key="1">
    <source>
        <dbReference type="EMBL" id="MBB1485802.1"/>
    </source>
</evidence>
<proteinExistence type="predicted"/>
<dbReference type="AlphaFoldDB" id="A0A839IMR1"/>
<dbReference type="Proteomes" id="UP000565262">
    <property type="component" value="Unassembled WGS sequence"/>
</dbReference>
<reference evidence="1 2" key="1">
    <citation type="submission" date="2020-08" db="EMBL/GenBank/DDBJ databases">
        <title>Oceanospirillum sp. nov. isolated from marine sediment.</title>
        <authorList>
            <person name="Ji X."/>
        </authorList>
    </citation>
    <scope>NUCLEOTIDE SEQUENCE [LARGE SCALE GENOMIC DNA]</scope>
    <source>
        <strain evidence="1 2">D5</strain>
    </source>
</reference>
<organism evidence="1 2">
    <name type="scientific">Oceanospirillum sediminis</name>
    <dbReference type="NCBI Taxonomy" id="2760088"/>
    <lineage>
        <taxon>Bacteria</taxon>
        <taxon>Pseudomonadati</taxon>
        <taxon>Pseudomonadota</taxon>
        <taxon>Gammaproteobacteria</taxon>
        <taxon>Oceanospirillales</taxon>
        <taxon>Oceanospirillaceae</taxon>
        <taxon>Oceanospirillum</taxon>
    </lineage>
</organism>
<sequence length="52" mass="5418">MRKTSLAGEVCPAKGGLVWRWAVRVDSGLRLFCAGVTPVLIVRAGVVGCCSA</sequence>